<gene>
    <name evidence="8" type="ORF">NEOLEDRAFT_1049812</name>
</gene>
<keyword evidence="9" id="KW-1185">Reference proteome</keyword>
<accession>A0A165VVI0</accession>
<dbReference type="STRING" id="1314782.A0A165VVI0"/>
<dbReference type="InParanoid" id="A0A165VVI0"/>
<evidence type="ECO:0000256" key="3">
    <source>
        <dbReference type="ARBA" id="ARBA00022512"/>
    </source>
</evidence>
<comment type="similarity">
    <text evidence="2 7">Belongs to the fungal hydrophobin family.</text>
</comment>
<dbReference type="GO" id="GO:0009277">
    <property type="term" value="C:fungal-type cell wall"/>
    <property type="evidence" value="ECO:0007669"/>
    <property type="project" value="InterPro"/>
</dbReference>
<keyword evidence="6 7" id="KW-1015">Disulfide bond</keyword>
<proteinExistence type="inferred from homology"/>
<evidence type="ECO:0000256" key="7">
    <source>
        <dbReference type="RuleBase" id="RU365009"/>
    </source>
</evidence>
<dbReference type="SMART" id="SM00075">
    <property type="entry name" value="HYDRO"/>
    <property type="match status" value="1"/>
</dbReference>
<evidence type="ECO:0000256" key="2">
    <source>
        <dbReference type="ARBA" id="ARBA00010446"/>
    </source>
</evidence>
<evidence type="ECO:0000256" key="1">
    <source>
        <dbReference type="ARBA" id="ARBA00004191"/>
    </source>
</evidence>
<sequence length="89" mass="8979">PVPQTVGSCNTGSLQCCKSVQEASDLDTSMLEGILDTVLLNLNGMVGLTCSPITAIRLGVGASCSAQPVCCEDNSYGSLISLGCAPVSL</sequence>
<keyword evidence="4 7" id="KW-0964">Secreted</keyword>
<dbReference type="OrthoDB" id="4225815at2759"/>
<evidence type="ECO:0000313" key="8">
    <source>
        <dbReference type="EMBL" id="KZT30259.1"/>
    </source>
</evidence>
<dbReference type="Pfam" id="PF01185">
    <property type="entry name" value="Hydrophobin"/>
    <property type="match status" value="1"/>
</dbReference>
<dbReference type="Proteomes" id="UP000076761">
    <property type="component" value="Unassembled WGS sequence"/>
</dbReference>
<evidence type="ECO:0000256" key="5">
    <source>
        <dbReference type="ARBA" id="ARBA00022729"/>
    </source>
</evidence>
<dbReference type="GO" id="GO:0005199">
    <property type="term" value="F:structural constituent of cell wall"/>
    <property type="evidence" value="ECO:0007669"/>
    <property type="project" value="InterPro"/>
</dbReference>
<protein>
    <recommendedName>
        <fullName evidence="7">Hydrophobin</fullName>
    </recommendedName>
</protein>
<organism evidence="8 9">
    <name type="scientific">Neolentinus lepideus HHB14362 ss-1</name>
    <dbReference type="NCBI Taxonomy" id="1314782"/>
    <lineage>
        <taxon>Eukaryota</taxon>
        <taxon>Fungi</taxon>
        <taxon>Dikarya</taxon>
        <taxon>Basidiomycota</taxon>
        <taxon>Agaricomycotina</taxon>
        <taxon>Agaricomycetes</taxon>
        <taxon>Gloeophyllales</taxon>
        <taxon>Gloeophyllaceae</taxon>
        <taxon>Neolentinus</taxon>
    </lineage>
</organism>
<dbReference type="EMBL" id="KV425552">
    <property type="protein sequence ID" value="KZT30259.1"/>
    <property type="molecule type" value="Genomic_DNA"/>
</dbReference>
<dbReference type="InterPro" id="IPR001338">
    <property type="entry name" value="Class_I_Hydrophobin"/>
</dbReference>
<keyword evidence="5 7" id="KW-0732">Signal</keyword>
<evidence type="ECO:0000313" key="9">
    <source>
        <dbReference type="Proteomes" id="UP000076761"/>
    </source>
</evidence>
<dbReference type="AlphaFoldDB" id="A0A165VVI0"/>
<feature type="non-terminal residue" evidence="8">
    <location>
        <position position="89"/>
    </location>
</feature>
<evidence type="ECO:0000256" key="6">
    <source>
        <dbReference type="ARBA" id="ARBA00023157"/>
    </source>
</evidence>
<name>A0A165VVI0_9AGAM</name>
<feature type="non-terminal residue" evidence="8">
    <location>
        <position position="1"/>
    </location>
</feature>
<dbReference type="PROSITE" id="PS00956">
    <property type="entry name" value="HYDROPHOBIN"/>
    <property type="match status" value="1"/>
</dbReference>
<reference evidence="8 9" key="1">
    <citation type="journal article" date="2016" name="Mol. Biol. Evol.">
        <title>Comparative Genomics of Early-Diverging Mushroom-Forming Fungi Provides Insights into the Origins of Lignocellulose Decay Capabilities.</title>
        <authorList>
            <person name="Nagy L.G."/>
            <person name="Riley R."/>
            <person name="Tritt A."/>
            <person name="Adam C."/>
            <person name="Daum C."/>
            <person name="Floudas D."/>
            <person name="Sun H."/>
            <person name="Yadav J.S."/>
            <person name="Pangilinan J."/>
            <person name="Larsson K.H."/>
            <person name="Matsuura K."/>
            <person name="Barry K."/>
            <person name="Labutti K."/>
            <person name="Kuo R."/>
            <person name="Ohm R.A."/>
            <person name="Bhattacharya S.S."/>
            <person name="Shirouzu T."/>
            <person name="Yoshinaga Y."/>
            <person name="Martin F.M."/>
            <person name="Grigoriev I.V."/>
            <person name="Hibbett D.S."/>
        </authorList>
    </citation>
    <scope>NUCLEOTIDE SEQUENCE [LARGE SCALE GENOMIC DNA]</scope>
    <source>
        <strain evidence="8 9">HHB14362 ss-1</strain>
    </source>
</reference>
<evidence type="ECO:0000256" key="4">
    <source>
        <dbReference type="ARBA" id="ARBA00022525"/>
    </source>
</evidence>
<dbReference type="InterPro" id="IPR019778">
    <property type="entry name" value="Class_I_Hydrophobin_CS"/>
</dbReference>
<keyword evidence="3 7" id="KW-0134">Cell wall</keyword>
<comment type="subcellular location">
    <subcellularLocation>
        <location evidence="1 7">Secreted</location>
        <location evidence="1 7">Cell wall</location>
    </subcellularLocation>
</comment>
<dbReference type="CDD" id="cd23507">
    <property type="entry name" value="hydrophobin_I"/>
    <property type="match status" value="1"/>
</dbReference>